<dbReference type="InterPro" id="IPR037171">
    <property type="entry name" value="NagB/RpiA_transferase-like"/>
</dbReference>
<dbReference type="EMBL" id="BMJC01000001">
    <property type="protein sequence ID" value="GGA87468.1"/>
    <property type="molecule type" value="Genomic_DNA"/>
</dbReference>
<dbReference type="SUPFAM" id="SSF46785">
    <property type="entry name" value="Winged helix' DNA-binding domain"/>
    <property type="match status" value="1"/>
</dbReference>
<evidence type="ECO:0000259" key="4">
    <source>
        <dbReference type="PROSITE" id="PS51000"/>
    </source>
</evidence>
<dbReference type="PROSITE" id="PS51000">
    <property type="entry name" value="HTH_DEOR_2"/>
    <property type="match status" value="1"/>
</dbReference>
<dbReference type="PANTHER" id="PTHR30363">
    <property type="entry name" value="HTH-TYPE TRANSCRIPTIONAL REGULATOR SRLR-RELATED"/>
    <property type="match status" value="1"/>
</dbReference>
<dbReference type="PROSITE" id="PS00894">
    <property type="entry name" value="HTH_DEOR_1"/>
    <property type="match status" value="1"/>
</dbReference>
<keyword evidence="3" id="KW-0804">Transcription</keyword>
<organism evidence="5 6">
    <name type="scientific">Puia dinghuensis</name>
    <dbReference type="NCBI Taxonomy" id="1792502"/>
    <lineage>
        <taxon>Bacteria</taxon>
        <taxon>Pseudomonadati</taxon>
        <taxon>Bacteroidota</taxon>
        <taxon>Chitinophagia</taxon>
        <taxon>Chitinophagales</taxon>
        <taxon>Chitinophagaceae</taxon>
        <taxon>Puia</taxon>
    </lineage>
</organism>
<dbReference type="InterPro" id="IPR001034">
    <property type="entry name" value="DeoR_HTH"/>
</dbReference>
<evidence type="ECO:0000313" key="6">
    <source>
        <dbReference type="Proteomes" id="UP000607559"/>
    </source>
</evidence>
<reference evidence="5" key="1">
    <citation type="journal article" date="2014" name="Int. J. Syst. Evol. Microbiol.">
        <title>Complete genome sequence of Corynebacterium casei LMG S-19264T (=DSM 44701T), isolated from a smear-ripened cheese.</title>
        <authorList>
            <consortium name="US DOE Joint Genome Institute (JGI-PGF)"/>
            <person name="Walter F."/>
            <person name="Albersmeier A."/>
            <person name="Kalinowski J."/>
            <person name="Ruckert C."/>
        </authorList>
    </citation>
    <scope>NUCLEOTIDE SEQUENCE</scope>
    <source>
        <strain evidence="5">CGMCC 1.15448</strain>
    </source>
</reference>
<dbReference type="SMART" id="SM00420">
    <property type="entry name" value="HTH_DEOR"/>
    <property type="match status" value="1"/>
</dbReference>
<evidence type="ECO:0000256" key="3">
    <source>
        <dbReference type="ARBA" id="ARBA00023163"/>
    </source>
</evidence>
<dbReference type="InterPro" id="IPR036388">
    <property type="entry name" value="WH-like_DNA-bd_sf"/>
</dbReference>
<dbReference type="GO" id="GO:0003700">
    <property type="term" value="F:DNA-binding transcription factor activity"/>
    <property type="evidence" value="ECO:0007669"/>
    <property type="project" value="InterPro"/>
</dbReference>
<evidence type="ECO:0000313" key="5">
    <source>
        <dbReference type="EMBL" id="GGA87468.1"/>
    </source>
</evidence>
<dbReference type="Gene3D" id="1.10.10.10">
    <property type="entry name" value="Winged helix-like DNA-binding domain superfamily/Winged helix DNA-binding domain"/>
    <property type="match status" value="1"/>
</dbReference>
<reference evidence="5" key="2">
    <citation type="submission" date="2020-09" db="EMBL/GenBank/DDBJ databases">
        <authorList>
            <person name="Sun Q."/>
            <person name="Zhou Y."/>
        </authorList>
    </citation>
    <scope>NUCLEOTIDE SEQUENCE</scope>
    <source>
        <strain evidence="5">CGMCC 1.15448</strain>
    </source>
</reference>
<name>A0A8J2XR30_9BACT</name>
<dbReference type="Pfam" id="PF08220">
    <property type="entry name" value="HTH_DeoR"/>
    <property type="match status" value="1"/>
</dbReference>
<accession>A0A8J2XR30</accession>
<dbReference type="InterPro" id="IPR036390">
    <property type="entry name" value="WH_DNA-bd_sf"/>
</dbReference>
<keyword evidence="1" id="KW-0805">Transcription regulation</keyword>
<dbReference type="Gene3D" id="3.40.50.1360">
    <property type="match status" value="1"/>
</dbReference>
<dbReference type="Pfam" id="PF00455">
    <property type="entry name" value="DeoRC"/>
    <property type="match status" value="1"/>
</dbReference>
<protein>
    <submittedName>
        <fullName evidence="5">DeoR family transcriptional regulator</fullName>
    </submittedName>
</protein>
<dbReference type="AlphaFoldDB" id="A0A8J2XR30"/>
<dbReference type="Proteomes" id="UP000607559">
    <property type="component" value="Unassembled WGS sequence"/>
</dbReference>
<dbReference type="InterPro" id="IPR014036">
    <property type="entry name" value="DeoR-like_C"/>
</dbReference>
<gene>
    <name evidence="5" type="ORF">GCM10011511_08320</name>
</gene>
<dbReference type="PANTHER" id="PTHR30363:SF56">
    <property type="entry name" value="TRANSCRIPTIONAL REGULATOR, DEOR FAMILY"/>
    <property type="match status" value="1"/>
</dbReference>
<dbReference type="GO" id="GO:0003677">
    <property type="term" value="F:DNA binding"/>
    <property type="evidence" value="ECO:0007669"/>
    <property type="project" value="UniProtKB-KW"/>
</dbReference>
<dbReference type="PRINTS" id="PR00037">
    <property type="entry name" value="HTHLACR"/>
</dbReference>
<dbReference type="SMART" id="SM01134">
    <property type="entry name" value="DeoRC"/>
    <property type="match status" value="1"/>
</dbReference>
<evidence type="ECO:0000256" key="1">
    <source>
        <dbReference type="ARBA" id="ARBA00023015"/>
    </source>
</evidence>
<comment type="caution">
    <text evidence="5">The sequence shown here is derived from an EMBL/GenBank/DDBJ whole genome shotgun (WGS) entry which is preliminary data.</text>
</comment>
<keyword evidence="6" id="KW-1185">Reference proteome</keyword>
<sequence>MQIICNNWYKFDQSWANYVLSAQKLQKMQINGGTTQQISYLYPSKKASSAVMIKPKSNGSTPVALQKKDRKSLILKQVNIHTRLMYNDLVNLIDVSEDTIRRDVNELAEEGQLIRIKGGAMSAAYHYGHDAKTYAQSSKLVIAEKSLTLLRDDIIVLIGGGTTVREFIKKIPNTLRATFITVNVLTAVELLDKPMIKTIMIGGQLSTYSQMTVSGEVFEYLANIRADLCLMGTNAIDSSAGLTDSDWETIQVKKAMIKAAEKVAIIAISEKLNSSMQMKIADIDEIDYLITELSPDSPELQSYRSKNLTIL</sequence>
<dbReference type="InterPro" id="IPR018356">
    <property type="entry name" value="Tscrpt_reg_HTH_DeoR_CS"/>
</dbReference>
<dbReference type="SUPFAM" id="SSF100950">
    <property type="entry name" value="NagB/RpiA/CoA transferase-like"/>
    <property type="match status" value="1"/>
</dbReference>
<keyword evidence="2" id="KW-0238">DNA-binding</keyword>
<proteinExistence type="predicted"/>
<dbReference type="InterPro" id="IPR050313">
    <property type="entry name" value="Carb_Metab_HTH_regulators"/>
</dbReference>
<feature type="domain" description="HTH deoR-type" evidence="4">
    <location>
        <begin position="67"/>
        <end position="122"/>
    </location>
</feature>
<evidence type="ECO:0000256" key="2">
    <source>
        <dbReference type="ARBA" id="ARBA00023125"/>
    </source>
</evidence>